<dbReference type="Gene3D" id="3.10.450.50">
    <property type="match status" value="1"/>
</dbReference>
<keyword evidence="1" id="KW-0732">Signal</keyword>
<dbReference type="RefSeq" id="WP_316021198.1">
    <property type="nucleotide sequence ID" value="NZ_JAWDID010000071.1"/>
</dbReference>
<organism evidence="2 3">
    <name type="scientific">Bosea rubneri</name>
    <dbReference type="NCBI Taxonomy" id="3075434"/>
    <lineage>
        <taxon>Bacteria</taxon>
        <taxon>Pseudomonadati</taxon>
        <taxon>Pseudomonadota</taxon>
        <taxon>Alphaproteobacteria</taxon>
        <taxon>Hyphomicrobiales</taxon>
        <taxon>Boseaceae</taxon>
        <taxon>Bosea</taxon>
    </lineage>
</organism>
<sequence length="183" mass="20363">MSKARTLFGGLVGLLITTTADARDCARTGTTSPAELHREWIMTGWEKRTGDAPFDFKTKLGKYYDWSSTDVLLYDDLAPERRMARSAEAYGAMWTPIFVSQREVRHAVVDGPDAIIGGELASSTLEFAARLEAGDGRISGIRDRSTLVWRCGAEGWRIVREHNSSYPVDRAEIDRLVPVPATR</sequence>
<dbReference type="InterPro" id="IPR032710">
    <property type="entry name" value="NTF2-like_dom_sf"/>
</dbReference>
<feature type="signal peptide" evidence="1">
    <location>
        <begin position="1"/>
        <end position="22"/>
    </location>
</feature>
<name>A0ABU3SFB7_9HYPH</name>
<dbReference type="SUPFAM" id="SSF54427">
    <property type="entry name" value="NTF2-like"/>
    <property type="match status" value="1"/>
</dbReference>
<evidence type="ECO:0000313" key="3">
    <source>
        <dbReference type="Proteomes" id="UP001254257"/>
    </source>
</evidence>
<dbReference type="EMBL" id="JAWDID010000071">
    <property type="protein sequence ID" value="MDU0343486.1"/>
    <property type="molecule type" value="Genomic_DNA"/>
</dbReference>
<evidence type="ECO:0000256" key="1">
    <source>
        <dbReference type="SAM" id="SignalP"/>
    </source>
</evidence>
<comment type="caution">
    <text evidence="2">The sequence shown here is derived from an EMBL/GenBank/DDBJ whole genome shotgun (WGS) entry which is preliminary data.</text>
</comment>
<reference evidence="2 3" key="1">
    <citation type="submission" date="2023-09" db="EMBL/GenBank/DDBJ databases">
        <title>Whole genome shotgun sequencing (WGS) of Bosea sp. ZW T0_25, isolated from stored onions (Allium cepa).</title>
        <authorList>
            <person name="Stoll D.A."/>
            <person name="Huch M."/>
        </authorList>
    </citation>
    <scope>NUCLEOTIDE SEQUENCE [LARGE SCALE GENOMIC DNA]</scope>
    <source>
        <strain evidence="2 3">ZW T0_25</strain>
    </source>
</reference>
<keyword evidence="3" id="KW-1185">Reference proteome</keyword>
<feature type="chain" id="PRO_5045804200" description="SnoaL-like domain-containing protein" evidence="1">
    <location>
        <begin position="23"/>
        <end position="183"/>
    </location>
</feature>
<accession>A0ABU3SFB7</accession>
<evidence type="ECO:0000313" key="2">
    <source>
        <dbReference type="EMBL" id="MDU0343486.1"/>
    </source>
</evidence>
<proteinExistence type="predicted"/>
<gene>
    <name evidence="2" type="ORF">RKE40_26665</name>
</gene>
<dbReference type="Proteomes" id="UP001254257">
    <property type="component" value="Unassembled WGS sequence"/>
</dbReference>
<evidence type="ECO:0008006" key="4">
    <source>
        <dbReference type="Google" id="ProtNLM"/>
    </source>
</evidence>
<protein>
    <recommendedName>
        <fullName evidence="4">SnoaL-like domain-containing protein</fullName>
    </recommendedName>
</protein>